<keyword evidence="1" id="KW-0812">Transmembrane</keyword>
<dbReference type="Proteomes" id="UP000005466">
    <property type="component" value="Unassembled WGS sequence"/>
</dbReference>
<evidence type="ECO:0000256" key="1">
    <source>
        <dbReference type="SAM" id="Phobius"/>
    </source>
</evidence>
<dbReference type="HOGENOM" id="CLU_3301555_0_0_6"/>
<evidence type="ECO:0000313" key="2">
    <source>
        <dbReference type="EMBL" id="EGH17350.1"/>
    </source>
</evidence>
<keyword evidence="1" id="KW-1133">Transmembrane helix</keyword>
<reference evidence="2 3" key="1">
    <citation type="journal article" date="2011" name="PLoS Pathog.">
        <title>Dynamic evolution of pathogenicity revealed by sequencing and comparative genomics of 19 Pseudomonas syringae isolates.</title>
        <authorList>
            <person name="Baltrus D.A."/>
            <person name="Nishimura M.T."/>
            <person name="Romanchuk A."/>
            <person name="Chang J.H."/>
            <person name="Mukhtar M.S."/>
            <person name="Cherkis K."/>
            <person name="Roach J."/>
            <person name="Grant S.R."/>
            <person name="Jones C.D."/>
            <person name="Dangl J.L."/>
        </authorList>
    </citation>
    <scope>NUCLEOTIDE SEQUENCE [LARGE SCALE GENOMIC DNA]</scope>
    <source>
        <strain evidence="3">race 4</strain>
    </source>
</reference>
<feature type="non-terminal residue" evidence="2">
    <location>
        <position position="40"/>
    </location>
</feature>
<evidence type="ECO:0000313" key="3">
    <source>
        <dbReference type="Proteomes" id="UP000005466"/>
    </source>
</evidence>
<dbReference type="AlphaFoldDB" id="F3CDK8"/>
<organism evidence="2 3">
    <name type="scientific">Pseudomonas savastanoi pv. glycinea str. race 4</name>
    <dbReference type="NCBI Taxonomy" id="875330"/>
    <lineage>
        <taxon>Bacteria</taxon>
        <taxon>Pseudomonadati</taxon>
        <taxon>Pseudomonadota</taxon>
        <taxon>Gammaproteobacteria</taxon>
        <taxon>Pseudomonadales</taxon>
        <taxon>Pseudomonadaceae</taxon>
        <taxon>Pseudomonas</taxon>
    </lineage>
</organism>
<dbReference type="EMBL" id="ADWY01001693">
    <property type="protein sequence ID" value="EGH17350.1"/>
    <property type="molecule type" value="Genomic_DNA"/>
</dbReference>
<keyword evidence="1" id="KW-0472">Membrane</keyword>
<gene>
    <name evidence="2" type="ORF">Pgy4_30741</name>
</gene>
<accession>F3CDK8</accession>
<feature type="transmembrane region" description="Helical" evidence="1">
    <location>
        <begin position="6"/>
        <end position="29"/>
    </location>
</feature>
<protein>
    <submittedName>
        <fullName evidence="2">Uncharacterized protein</fullName>
    </submittedName>
</protein>
<name>F3CDK8_PSESG</name>
<proteinExistence type="predicted"/>
<comment type="caution">
    <text evidence="2">The sequence shown here is derived from an EMBL/GenBank/DDBJ whole genome shotgun (WGS) entry which is preliminary data.</text>
</comment>
<sequence length="40" mass="4342">MAVPVQISSMAGLMPIFLTGGAGADLFIYNSRLDSYRNYT</sequence>